<dbReference type="SUPFAM" id="SSF53850">
    <property type="entry name" value="Periplasmic binding protein-like II"/>
    <property type="match status" value="1"/>
</dbReference>
<reference evidence="7" key="1">
    <citation type="journal article" date="2019" name="Int. J. Syst. Evol. Microbiol.">
        <title>The Global Catalogue of Microorganisms (GCM) 10K type strain sequencing project: providing services to taxonomists for standard genome sequencing and annotation.</title>
        <authorList>
            <consortium name="The Broad Institute Genomics Platform"/>
            <consortium name="The Broad Institute Genome Sequencing Center for Infectious Disease"/>
            <person name="Wu L."/>
            <person name="Ma J."/>
        </authorList>
    </citation>
    <scope>NUCLEOTIDE SEQUENCE [LARGE SCALE GENOMIC DNA]</scope>
    <source>
        <strain evidence="7">TISTR 2466</strain>
    </source>
</reference>
<dbReference type="SUPFAM" id="SSF46785">
    <property type="entry name" value="Winged helix' DNA-binding domain"/>
    <property type="match status" value="1"/>
</dbReference>
<comment type="caution">
    <text evidence="6">The sequence shown here is derived from an EMBL/GenBank/DDBJ whole genome shotgun (WGS) entry which is preliminary data.</text>
</comment>
<feature type="domain" description="HTH lysR-type" evidence="5">
    <location>
        <begin position="1"/>
        <end position="58"/>
    </location>
</feature>
<evidence type="ECO:0000313" key="7">
    <source>
        <dbReference type="Proteomes" id="UP001597399"/>
    </source>
</evidence>
<dbReference type="PRINTS" id="PR00039">
    <property type="entry name" value="HTHLYSR"/>
</dbReference>
<dbReference type="EMBL" id="JBHUMQ010000010">
    <property type="protein sequence ID" value="MFD2692787.1"/>
    <property type="molecule type" value="Genomic_DNA"/>
</dbReference>
<dbReference type="Gene3D" id="3.40.190.290">
    <property type="match status" value="1"/>
</dbReference>
<evidence type="ECO:0000259" key="5">
    <source>
        <dbReference type="PROSITE" id="PS50931"/>
    </source>
</evidence>
<sequence length="293" mass="32769">MSLIKYQILTKVIEFNSFTRAADHLGLTQSAVSHAITNLEQEFGFQLINRNRVGLSLTHEGDLLLPSINAVLQMDETLHQEASAILGVKKGTVSVGVFTSVCRHLLPQIVERMDKLYPLVKIRLFDGNYEEIEQALIRGELDCGFVTKTEIKSVCVTPLKKDRMLCIVSPKSPLYNQKKVAFKQIEDEPFIMPAFGGFHEIKRLLSEHQCTPAIRFELMEENAILAMVAHHLGISILPELVLPENIKPLRAIPFTVDRFRTIGLASRIPASPAAQCFADIVRELIHDDESASG</sequence>
<comment type="similarity">
    <text evidence="1">Belongs to the LysR transcriptional regulatory family.</text>
</comment>
<keyword evidence="3" id="KW-0238">DNA-binding</keyword>
<keyword evidence="2" id="KW-0805">Transcription regulation</keyword>
<evidence type="ECO:0000256" key="2">
    <source>
        <dbReference type="ARBA" id="ARBA00023015"/>
    </source>
</evidence>
<protein>
    <submittedName>
        <fullName evidence="6">LysR family transcriptional regulator</fullName>
    </submittedName>
</protein>
<dbReference type="CDD" id="cd05466">
    <property type="entry name" value="PBP2_LTTR_substrate"/>
    <property type="match status" value="1"/>
</dbReference>
<dbReference type="Pfam" id="PF03466">
    <property type="entry name" value="LysR_substrate"/>
    <property type="match status" value="1"/>
</dbReference>
<evidence type="ECO:0000256" key="4">
    <source>
        <dbReference type="ARBA" id="ARBA00023163"/>
    </source>
</evidence>
<dbReference type="InterPro" id="IPR036388">
    <property type="entry name" value="WH-like_DNA-bd_sf"/>
</dbReference>
<dbReference type="InterPro" id="IPR000847">
    <property type="entry name" value="LysR_HTH_N"/>
</dbReference>
<dbReference type="Gene3D" id="1.10.10.10">
    <property type="entry name" value="Winged helix-like DNA-binding domain superfamily/Winged helix DNA-binding domain"/>
    <property type="match status" value="1"/>
</dbReference>
<name>A0ABW5RZR2_9BACL</name>
<dbReference type="Proteomes" id="UP001597399">
    <property type="component" value="Unassembled WGS sequence"/>
</dbReference>
<evidence type="ECO:0000313" key="6">
    <source>
        <dbReference type="EMBL" id="MFD2692787.1"/>
    </source>
</evidence>
<dbReference type="PROSITE" id="PS50931">
    <property type="entry name" value="HTH_LYSR"/>
    <property type="match status" value="1"/>
</dbReference>
<dbReference type="InterPro" id="IPR050950">
    <property type="entry name" value="HTH-type_LysR_regulators"/>
</dbReference>
<organism evidence="6 7">
    <name type="scientific">Sporolactobacillus shoreicorticis</name>
    <dbReference type="NCBI Taxonomy" id="1923877"/>
    <lineage>
        <taxon>Bacteria</taxon>
        <taxon>Bacillati</taxon>
        <taxon>Bacillota</taxon>
        <taxon>Bacilli</taxon>
        <taxon>Bacillales</taxon>
        <taxon>Sporolactobacillaceae</taxon>
        <taxon>Sporolactobacillus</taxon>
    </lineage>
</organism>
<evidence type="ECO:0000256" key="1">
    <source>
        <dbReference type="ARBA" id="ARBA00009437"/>
    </source>
</evidence>
<keyword evidence="4" id="KW-0804">Transcription</keyword>
<gene>
    <name evidence="6" type="ORF">ACFSUE_03965</name>
</gene>
<dbReference type="InterPro" id="IPR036390">
    <property type="entry name" value="WH_DNA-bd_sf"/>
</dbReference>
<accession>A0ABW5RZR2</accession>
<dbReference type="InterPro" id="IPR005119">
    <property type="entry name" value="LysR_subst-bd"/>
</dbReference>
<dbReference type="RefSeq" id="WP_253062854.1">
    <property type="nucleotide sequence ID" value="NZ_JAMXWM010000016.1"/>
</dbReference>
<dbReference type="PANTHER" id="PTHR30419:SF28">
    <property type="entry name" value="HTH-TYPE TRANSCRIPTIONAL REGULATOR BSDA"/>
    <property type="match status" value="1"/>
</dbReference>
<evidence type="ECO:0000256" key="3">
    <source>
        <dbReference type="ARBA" id="ARBA00023125"/>
    </source>
</evidence>
<proteinExistence type="inferred from homology"/>
<dbReference type="PANTHER" id="PTHR30419">
    <property type="entry name" value="HTH-TYPE TRANSCRIPTIONAL REGULATOR YBHD"/>
    <property type="match status" value="1"/>
</dbReference>
<keyword evidence="7" id="KW-1185">Reference proteome</keyword>
<dbReference type="Pfam" id="PF00126">
    <property type="entry name" value="HTH_1"/>
    <property type="match status" value="1"/>
</dbReference>